<protein>
    <recommendedName>
        <fullName evidence="3">C2H2-type domain-containing protein</fullName>
    </recommendedName>
</protein>
<comment type="caution">
    <text evidence="1">The sequence shown here is derived from an EMBL/GenBank/DDBJ whole genome shotgun (WGS) entry which is preliminary data.</text>
</comment>
<dbReference type="Proteomes" id="UP000230233">
    <property type="component" value="Unassembled WGS sequence"/>
</dbReference>
<evidence type="ECO:0008006" key="3">
    <source>
        <dbReference type="Google" id="ProtNLM"/>
    </source>
</evidence>
<organism evidence="1 2">
    <name type="scientific">Caenorhabditis nigoni</name>
    <dbReference type="NCBI Taxonomy" id="1611254"/>
    <lineage>
        <taxon>Eukaryota</taxon>
        <taxon>Metazoa</taxon>
        <taxon>Ecdysozoa</taxon>
        <taxon>Nematoda</taxon>
        <taxon>Chromadorea</taxon>
        <taxon>Rhabditida</taxon>
        <taxon>Rhabditina</taxon>
        <taxon>Rhabditomorpha</taxon>
        <taxon>Rhabditoidea</taxon>
        <taxon>Rhabditidae</taxon>
        <taxon>Peloderinae</taxon>
        <taxon>Caenorhabditis</taxon>
    </lineage>
</organism>
<name>A0A2G5SBX7_9PELO</name>
<proteinExistence type="predicted"/>
<dbReference type="EMBL" id="PDUG01000021">
    <property type="protein sequence ID" value="PIC12575.1"/>
    <property type="molecule type" value="Genomic_DNA"/>
</dbReference>
<evidence type="ECO:0000313" key="1">
    <source>
        <dbReference type="EMBL" id="PIC12575.1"/>
    </source>
</evidence>
<evidence type="ECO:0000313" key="2">
    <source>
        <dbReference type="Proteomes" id="UP000230233"/>
    </source>
</evidence>
<accession>A0A2G5SBX7</accession>
<dbReference type="AlphaFoldDB" id="A0A2G5SBX7"/>
<keyword evidence="2" id="KW-1185">Reference proteome</keyword>
<reference evidence="2" key="1">
    <citation type="submission" date="2017-10" db="EMBL/GenBank/DDBJ databases">
        <title>Rapid genome shrinkage in a self-fertile nematode reveals novel sperm competition proteins.</title>
        <authorList>
            <person name="Yin D."/>
            <person name="Schwarz E.M."/>
            <person name="Thomas C.G."/>
            <person name="Felde R.L."/>
            <person name="Korf I.F."/>
            <person name="Cutter A.D."/>
            <person name="Schartner C.M."/>
            <person name="Ralston E.J."/>
            <person name="Meyer B.J."/>
            <person name="Haag E.S."/>
        </authorList>
    </citation>
    <scope>NUCLEOTIDE SEQUENCE [LARGE SCALE GENOMIC DNA]</scope>
    <source>
        <strain evidence="2">JU1422</strain>
    </source>
</reference>
<gene>
    <name evidence="1" type="ORF">B9Z55_028343</name>
</gene>
<sequence length="163" mass="18148">MIICFPGLKFNCIVYFVFWFFAKRLDNIRETLAEAAKRPAAKRPAAKRLAAKCPSAKCLAAKCPAAKCRGCEMSGCEMSGSHFVGLRSFRPIFHHSSSVIEMSLPPAKSQFNQNSISVPENNLSCPICGFIFKSQLSLKAHNKKKQGKCKPPTKKRCNFMIID</sequence>